<reference evidence="7 8" key="1">
    <citation type="submission" date="2021-08" db="EMBL/GenBank/DDBJ databases">
        <title>Draft genome sequence of Spirulina subsalsa with high tolerance to salinity and hype-accumulation of phycocyanin.</title>
        <authorList>
            <person name="Pei H."/>
            <person name="Jiang L."/>
        </authorList>
    </citation>
    <scope>NUCLEOTIDE SEQUENCE [LARGE SCALE GENOMIC DNA]</scope>
    <source>
        <strain evidence="7 8">FACHB-351</strain>
    </source>
</reference>
<dbReference type="PROSITE" id="PS00211">
    <property type="entry name" value="ABC_TRANSPORTER_1"/>
    <property type="match status" value="1"/>
</dbReference>
<comment type="caution">
    <text evidence="7">The sequence shown here is derived from an EMBL/GenBank/DDBJ whole genome shotgun (WGS) entry which is preliminary data.</text>
</comment>
<evidence type="ECO:0000256" key="1">
    <source>
        <dbReference type="ARBA" id="ARBA00004417"/>
    </source>
</evidence>
<dbReference type="InterPro" id="IPR003439">
    <property type="entry name" value="ABC_transporter-like_ATP-bd"/>
</dbReference>
<proteinExistence type="inferred from homology"/>
<dbReference type="PROSITE" id="PS50893">
    <property type="entry name" value="ABC_TRANSPORTER_2"/>
    <property type="match status" value="1"/>
</dbReference>
<dbReference type="PANTHER" id="PTHR42788">
    <property type="entry name" value="TAURINE IMPORT ATP-BINDING PROTEIN-RELATED"/>
    <property type="match status" value="1"/>
</dbReference>
<sequence length="266" mass="29828">MLVNPLNRESCEPMPQAPVFHLHQVSKAYSNGVVALQGLNFTVNRGEFVSLVGASGCGKSTVLRLVANLLNITEGEIEWSDSEPQQKLAFVFQQPALLPWATVFENIRLPLKLAGMSRNKSRTKVQEAIHLVGLTGFESAYPRQLSGGMKMRVSLARALVTDPQLLLMDEPFGALDELTRTKLNHDLLRLAQQQHWTVLFVTHNLYEAVYLSHRVLVMSSHPGQIVAEVPIDVAYPRPEDFRLSRPFHQYCDRVAVELTQATQGQY</sequence>
<keyword evidence="3" id="KW-0813">Transport</keyword>
<evidence type="ECO:0000256" key="5">
    <source>
        <dbReference type="ARBA" id="ARBA00022840"/>
    </source>
</evidence>
<keyword evidence="8" id="KW-1185">Reference proteome</keyword>
<organism evidence="7 8">
    <name type="scientific">Spirulina subsalsa FACHB-351</name>
    <dbReference type="NCBI Taxonomy" id="234711"/>
    <lineage>
        <taxon>Bacteria</taxon>
        <taxon>Bacillati</taxon>
        <taxon>Cyanobacteriota</taxon>
        <taxon>Cyanophyceae</taxon>
        <taxon>Spirulinales</taxon>
        <taxon>Spirulinaceae</taxon>
        <taxon>Spirulina</taxon>
    </lineage>
</organism>
<comment type="subcellular location">
    <subcellularLocation>
        <location evidence="1">Cell inner membrane</location>
        <topology evidence="1">Peripheral membrane protein</topology>
    </subcellularLocation>
</comment>
<dbReference type="EMBL" id="JAIHOM010000122">
    <property type="protein sequence ID" value="MCW6038275.1"/>
    <property type="molecule type" value="Genomic_DNA"/>
</dbReference>
<dbReference type="GO" id="GO:0005524">
    <property type="term" value="F:ATP binding"/>
    <property type="evidence" value="ECO:0007669"/>
    <property type="project" value="UniProtKB-KW"/>
</dbReference>
<comment type="similarity">
    <text evidence="2">Belongs to the ABC transporter superfamily. Nitrate/nitrite/cyanate uptake transporter (NitT) (TC 3.A.1.16) family.</text>
</comment>
<dbReference type="SUPFAM" id="SSF52540">
    <property type="entry name" value="P-loop containing nucleoside triphosphate hydrolases"/>
    <property type="match status" value="1"/>
</dbReference>
<evidence type="ECO:0000256" key="2">
    <source>
        <dbReference type="ARBA" id="ARBA00009440"/>
    </source>
</evidence>
<dbReference type="SMART" id="SM00382">
    <property type="entry name" value="AAA"/>
    <property type="match status" value="1"/>
</dbReference>
<dbReference type="CDD" id="cd03293">
    <property type="entry name" value="ABC_NrtD_SsuB_transporters"/>
    <property type="match status" value="1"/>
</dbReference>
<dbReference type="InterPro" id="IPR017871">
    <property type="entry name" value="ABC_transporter-like_CS"/>
</dbReference>
<evidence type="ECO:0000259" key="6">
    <source>
        <dbReference type="PROSITE" id="PS50893"/>
    </source>
</evidence>
<accession>A0ABT3LBD5</accession>
<gene>
    <name evidence="7" type="ORF">K4A83_18635</name>
</gene>
<feature type="domain" description="ABC transporter" evidence="6">
    <location>
        <begin position="20"/>
        <end position="247"/>
    </location>
</feature>
<dbReference type="Proteomes" id="UP001526426">
    <property type="component" value="Unassembled WGS sequence"/>
</dbReference>
<evidence type="ECO:0000256" key="3">
    <source>
        <dbReference type="ARBA" id="ARBA00022448"/>
    </source>
</evidence>
<dbReference type="InterPro" id="IPR003593">
    <property type="entry name" value="AAA+_ATPase"/>
</dbReference>
<dbReference type="Gene3D" id="3.40.50.300">
    <property type="entry name" value="P-loop containing nucleotide triphosphate hydrolases"/>
    <property type="match status" value="1"/>
</dbReference>
<name>A0ABT3LBD5_9CYAN</name>
<protein>
    <submittedName>
        <fullName evidence="7">ABC transporter ATP-binding protein</fullName>
    </submittedName>
</protein>
<dbReference type="InterPro" id="IPR027417">
    <property type="entry name" value="P-loop_NTPase"/>
</dbReference>
<keyword evidence="4" id="KW-0547">Nucleotide-binding</keyword>
<dbReference type="PANTHER" id="PTHR42788:SF19">
    <property type="entry name" value="ALIPHATIC SULFONATES IMPORT ATP-BINDING PROTEIN SSUB 2"/>
    <property type="match status" value="1"/>
</dbReference>
<keyword evidence="5 7" id="KW-0067">ATP-binding</keyword>
<dbReference type="InterPro" id="IPR050166">
    <property type="entry name" value="ABC_transporter_ATP-bind"/>
</dbReference>
<evidence type="ECO:0000313" key="8">
    <source>
        <dbReference type="Proteomes" id="UP001526426"/>
    </source>
</evidence>
<dbReference type="Pfam" id="PF00005">
    <property type="entry name" value="ABC_tran"/>
    <property type="match status" value="1"/>
</dbReference>
<evidence type="ECO:0000313" key="7">
    <source>
        <dbReference type="EMBL" id="MCW6038275.1"/>
    </source>
</evidence>
<evidence type="ECO:0000256" key="4">
    <source>
        <dbReference type="ARBA" id="ARBA00022741"/>
    </source>
</evidence>